<dbReference type="Pfam" id="PF24976">
    <property type="entry name" value="Lipocalin_10"/>
    <property type="match status" value="1"/>
</dbReference>
<feature type="signal peptide" evidence="1">
    <location>
        <begin position="1"/>
        <end position="22"/>
    </location>
</feature>
<proteinExistence type="predicted"/>
<evidence type="ECO:0000313" key="4">
    <source>
        <dbReference type="WBParaSite" id="PgR094_g013_t01"/>
    </source>
</evidence>
<dbReference type="InterPro" id="IPR012674">
    <property type="entry name" value="Calycin"/>
</dbReference>
<dbReference type="SUPFAM" id="SSF50814">
    <property type="entry name" value="Lipocalins"/>
    <property type="match status" value="1"/>
</dbReference>
<reference evidence="4" key="1">
    <citation type="submission" date="2022-11" db="UniProtKB">
        <authorList>
            <consortium name="WormBaseParasite"/>
        </authorList>
    </citation>
    <scope>IDENTIFICATION</scope>
</reference>
<accession>A0A915C7A5</accession>
<feature type="chain" id="PRO_5037319002" description="Lipocalin domain-containing protein" evidence="1">
    <location>
        <begin position="23"/>
        <end position="253"/>
    </location>
</feature>
<sequence>MHRYAILSIFSILYSIIDVLSAVNYLGGIPVPGRNVPVKRFFELYAASCLTNRRRSPILQQIVDLIESDDADEVTNKVYNSIYFAIADVDIVKMMGEWQTVVDSPAIYGQRCVIANYELLNNNAYMATFSTRQYSWDGDEMSMLDGYGTKTGTDPGGILIFTGHPSDPCPYSPIFIGPINEDGLYDYIIISKPLKYPTMVLARDPIIFNSKHKKEVKEFLDKYHFWNAVSALNNELSFVNTSNCLISKYPLFD</sequence>
<dbReference type="AlphaFoldDB" id="A0A915C7A5"/>
<dbReference type="PANTHER" id="PTHR37437">
    <property type="entry name" value="LIPOCALIN-RELATED PROTEIN-RELATED"/>
    <property type="match status" value="1"/>
</dbReference>
<evidence type="ECO:0000313" key="3">
    <source>
        <dbReference type="Proteomes" id="UP000887569"/>
    </source>
</evidence>
<dbReference type="Gene3D" id="2.40.128.20">
    <property type="match status" value="1"/>
</dbReference>
<dbReference type="InterPro" id="IPR056868">
    <property type="entry name" value="Lipocalin_dom_nem"/>
</dbReference>
<dbReference type="WBParaSite" id="PgR094_g013_t01">
    <property type="protein sequence ID" value="PgR094_g013_t01"/>
    <property type="gene ID" value="PgR094_g013"/>
</dbReference>
<keyword evidence="1" id="KW-0732">Signal</keyword>
<keyword evidence="3" id="KW-1185">Reference proteome</keyword>
<name>A0A915C7A5_PARUN</name>
<feature type="domain" description="Lipocalin" evidence="2">
    <location>
        <begin position="86"/>
        <end position="244"/>
    </location>
</feature>
<dbReference type="PANTHER" id="PTHR37437:SF2">
    <property type="entry name" value="LIPOCLN_CYTOSOLIC_FA-BD_DOM DOMAIN-CONTAINING PROTEIN"/>
    <property type="match status" value="1"/>
</dbReference>
<dbReference type="Proteomes" id="UP000887569">
    <property type="component" value="Unplaced"/>
</dbReference>
<evidence type="ECO:0000256" key="1">
    <source>
        <dbReference type="SAM" id="SignalP"/>
    </source>
</evidence>
<organism evidence="3 4">
    <name type="scientific">Parascaris univalens</name>
    <name type="common">Nematode worm</name>
    <dbReference type="NCBI Taxonomy" id="6257"/>
    <lineage>
        <taxon>Eukaryota</taxon>
        <taxon>Metazoa</taxon>
        <taxon>Ecdysozoa</taxon>
        <taxon>Nematoda</taxon>
        <taxon>Chromadorea</taxon>
        <taxon>Rhabditida</taxon>
        <taxon>Spirurina</taxon>
        <taxon>Ascaridomorpha</taxon>
        <taxon>Ascaridoidea</taxon>
        <taxon>Ascarididae</taxon>
        <taxon>Parascaris</taxon>
    </lineage>
</organism>
<protein>
    <recommendedName>
        <fullName evidence="2">Lipocalin domain-containing protein</fullName>
    </recommendedName>
</protein>
<evidence type="ECO:0000259" key="2">
    <source>
        <dbReference type="Pfam" id="PF24976"/>
    </source>
</evidence>